<name>A0ABT3KZV8_9CYAN</name>
<dbReference type="InterPro" id="IPR003959">
    <property type="entry name" value="ATPase_AAA_core"/>
</dbReference>
<keyword evidence="4" id="KW-1185">Reference proteome</keyword>
<dbReference type="Gene3D" id="3.40.50.300">
    <property type="entry name" value="P-loop containing nucleotide triphosphate hydrolases"/>
    <property type="match status" value="2"/>
</dbReference>
<dbReference type="InterPro" id="IPR041685">
    <property type="entry name" value="AAA_GajA/Old/RecF-like"/>
</dbReference>
<feature type="domain" description="ATPase AAA-type core" evidence="2">
    <location>
        <begin position="251"/>
        <end position="340"/>
    </location>
</feature>
<sequence length="405" mass="45979">MINNITIKDFRGIQSGSIQKFRKFNIFVGANNSGKSAVMEAIYLASTVNQEVGLLRETDQDVSSNTVMLVNQDLLGNNPLNLIAGKHSDSADLLNFSRDQDAFVIVKVKDLKAVLQEFELDLGKSKPSPDSLFLFGFDTEQNQELTQLLWQNSENIKSKNRTIFCWYPDLTYYYKGSAVWSIAGQPPAAKYTFFCDTSMVKSYIPIAFYRYFLNEVPGWTQRIAKHFGNIFEIKDPFTVQFVPITGHPDRLQGWIAREDKPALSIDAFGDGARAAFKLLVPLVVMAEMATEAEPGLLLWEEPEAFQNPQTLGNLLNEVVKIIQDKPIQVFISTHNLELVAYIAQMLQTKDLNSEQTMVFQMNLSQGKLQTIWIDPKDLKTSLEFGSDLRNWKDFKPPFQFALQEK</sequence>
<dbReference type="RefSeq" id="WP_265262411.1">
    <property type="nucleotide sequence ID" value="NZ_JAIHOM010000002.1"/>
</dbReference>
<dbReference type="Pfam" id="PF13175">
    <property type="entry name" value="AAA_15"/>
    <property type="match status" value="1"/>
</dbReference>
<dbReference type="PANTHER" id="PTHR43581:SF2">
    <property type="entry name" value="EXCINUCLEASE ATPASE SUBUNIT"/>
    <property type="match status" value="1"/>
</dbReference>
<evidence type="ECO:0000259" key="1">
    <source>
        <dbReference type="Pfam" id="PF13175"/>
    </source>
</evidence>
<protein>
    <submittedName>
        <fullName evidence="3">AAA family ATPase</fullName>
    </submittedName>
</protein>
<evidence type="ECO:0000313" key="3">
    <source>
        <dbReference type="EMBL" id="MCW6034756.1"/>
    </source>
</evidence>
<dbReference type="EMBL" id="JAIHOM010000002">
    <property type="protein sequence ID" value="MCW6034756.1"/>
    <property type="molecule type" value="Genomic_DNA"/>
</dbReference>
<proteinExistence type="predicted"/>
<gene>
    <name evidence="3" type="ORF">K4A83_00495</name>
</gene>
<dbReference type="PANTHER" id="PTHR43581">
    <property type="entry name" value="ATP/GTP PHOSPHATASE"/>
    <property type="match status" value="1"/>
</dbReference>
<dbReference type="Pfam" id="PF13304">
    <property type="entry name" value="AAA_21"/>
    <property type="match status" value="1"/>
</dbReference>
<organism evidence="3 4">
    <name type="scientific">Spirulina subsalsa FACHB-351</name>
    <dbReference type="NCBI Taxonomy" id="234711"/>
    <lineage>
        <taxon>Bacteria</taxon>
        <taxon>Bacillati</taxon>
        <taxon>Cyanobacteriota</taxon>
        <taxon>Cyanophyceae</taxon>
        <taxon>Spirulinales</taxon>
        <taxon>Spirulinaceae</taxon>
        <taxon>Spirulina</taxon>
    </lineage>
</organism>
<reference evidence="3 4" key="1">
    <citation type="submission" date="2021-08" db="EMBL/GenBank/DDBJ databases">
        <title>Draft genome sequence of Spirulina subsalsa with high tolerance to salinity and hype-accumulation of phycocyanin.</title>
        <authorList>
            <person name="Pei H."/>
            <person name="Jiang L."/>
        </authorList>
    </citation>
    <scope>NUCLEOTIDE SEQUENCE [LARGE SCALE GENOMIC DNA]</scope>
    <source>
        <strain evidence="3 4">FACHB-351</strain>
    </source>
</reference>
<dbReference type="InterPro" id="IPR027417">
    <property type="entry name" value="P-loop_NTPase"/>
</dbReference>
<dbReference type="SUPFAM" id="SSF52540">
    <property type="entry name" value="P-loop containing nucleoside triphosphate hydrolases"/>
    <property type="match status" value="1"/>
</dbReference>
<dbReference type="Proteomes" id="UP001526426">
    <property type="component" value="Unassembled WGS sequence"/>
</dbReference>
<dbReference type="InterPro" id="IPR051396">
    <property type="entry name" value="Bact_Antivir_Def_Nuclease"/>
</dbReference>
<accession>A0ABT3KZV8</accession>
<feature type="domain" description="Endonuclease GajA/Old nuclease/RecF-like AAA" evidence="1">
    <location>
        <begin position="1"/>
        <end position="124"/>
    </location>
</feature>
<comment type="caution">
    <text evidence="3">The sequence shown here is derived from an EMBL/GenBank/DDBJ whole genome shotgun (WGS) entry which is preliminary data.</text>
</comment>
<evidence type="ECO:0000259" key="2">
    <source>
        <dbReference type="Pfam" id="PF13304"/>
    </source>
</evidence>
<evidence type="ECO:0000313" key="4">
    <source>
        <dbReference type="Proteomes" id="UP001526426"/>
    </source>
</evidence>